<gene>
    <name evidence="1" type="ORF">C5471_19830</name>
</gene>
<dbReference type="EMBL" id="PUJU01000057">
    <property type="protein sequence ID" value="NHB89830.1"/>
    <property type="molecule type" value="Genomic_DNA"/>
</dbReference>
<proteinExistence type="predicted"/>
<keyword evidence="2" id="KW-1185">Reference proteome</keyword>
<dbReference type="Proteomes" id="UP000697802">
    <property type="component" value="Unassembled WGS sequence"/>
</dbReference>
<comment type="caution">
    <text evidence="1">The sequence shown here is derived from an EMBL/GenBank/DDBJ whole genome shotgun (WGS) entry which is preliminary data.</text>
</comment>
<protein>
    <submittedName>
        <fullName evidence="1">Uncharacterized protein</fullName>
    </submittedName>
</protein>
<organism evidence="1 2">
    <name type="scientific">Photorhabdus tasmaniensis</name>
    <dbReference type="NCBI Taxonomy" id="1004159"/>
    <lineage>
        <taxon>Bacteria</taxon>
        <taxon>Pseudomonadati</taxon>
        <taxon>Pseudomonadota</taxon>
        <taxon>Gammaproteobacteria</taxon>
        <taxon>Enterobacterales</taxon>
        <taxon>Morganellaceae</taxon>
        <taxon>Photorhabdus</taxon>
    </lineage>
</organism>
<reference evidence="1 2" key="1">
    <citation type="submission" date="2018-02" db="EMBL/GenBank/DDBJ databases">
        <authorList>
            <person name="Machado R.A."/>
        </authorList>
    </citation>
    <scope>NUCLEOTIDE SEQUENCE [LARGE SCALE GENOMIC DNA]</scope>
    <source>
        <strain evidence="1 2">T327</strain>
    </source>
</reference>
<name>A0ABX0GKU1_9GAMM</name>
<accession>A0ABX0GKU1</accession>
<evidence type="ECO:0000313" key="1">
    <source>
        <dbReference type="EMBL" id="NHB89830.1"/>
    </source>
</evidence>
<evidence type="ECO:0000313" key="2">
    <source>
        <dbReference type="Proteomes" id="UP000697802"/>
    </source>
</evidence>
<sequence>MAQAIVDQFNASQLPAAFETGGELSFLFFDDDMSIGFSYKYAGLLGALSTLYPERFAVEFADTLPEGVDLWADNHILQEAYETSCKWRRLDAFTDRSLELFNKLDERWSDKLALLVEVSMTINHPWNATFLHNWLFGQTMPERDSCWTNWVNRASYEEGNQVARLISWANGTANADIRHLELAGLVIAWLLTSSRRTTRDQASKALASIFLRQSTVFQFVLEKLAGCNDPYLLERLYSAAFGACCIDRSMERLSSYSSTVWETIFAHSKPPVALLTRDYALGIIELAEAKNSLSTNVVLKQCLPPYNSAPPDFDLTSERVEELAEERGSKTIFRSAASEWGDFGKYIIPGRVRSFLTTPLREPAPISADEVKAKFVEEVISIRAERVEAFEAFKEVHAKPHFWLLRYITDQDVSDDEAEKLESEAASELFASRAKVEELLSEAEKLRFVKDYLNEGGNHSQYEHVDVQQCRL</sequence>
<dbReference type="RefSeq" id="WP_133815225.1">
    <property type="nucleotide sequence ID" value="NZ_CAWPIF010000057.1"/>
</dbReference>